<organism evidence="3 4">
    <name type="scientific">Robertmurraya beringensis</name>
    <dbReference type="NCBI Taxonomy" id="641660"/>
    <lineage>
        <taxon>Bacteria</taxon>
        <taxon>Bacillati</taxon>
        <taxon>Bacillota</taxon>
        <taxon>Bacilli</taxon>
        <taxon>Bacillales</taxon>
        <taxon>Bacillaceae</taxon>
        <taxon>Robertmurraya</taxon>
    </lineage>
</organism>
<evidence type="ECO:0000313" key="3">
    <source>
        <dbReference type="EMBL" id="MFC0477658.1"/>
    </source>
</evidence>
<keyword evidence="3" id="KW-0560">Oxidoreductase</keyword>
<dbReference type="PANTHER" id="PTHR34474">
    <property type="entry name" value="SIGNAL TRANSDUCTION PROTEIN TRAP"/>
    <property type="match status" value="1"/>
</dbReference>
<proteinExistence type="predicted"/>
<evidence type="ECO:0000256" key="1">
    <source>
        <dbReference type="SAM" id="MobiDB-lite"/>
    </source>
</evidence>
<dbReference type="SUPFAM" id="SSF54909">
    <property type="entry name" value="Dimeric alpha+beta barrel"/>
    <property type="match status" value="1"/>
</dbReference>
<feature type="region of interest" description="Disordered" evidence="1">
    <location>
        <begin position="75"/>
        <end position="101"/>
    </location>
</feature>
<keyword evidence="3" id="KW-0503">Monooxygenase</keyword>
<name>A0ABV6L0K9_9BACI</name>
<dbReference type="InterPro" id="IPR011008">
    <property type="entry name" value="Dimeric_a/b-barrel"/>
</dbReference>
<dbReference type="RefSeq" id="WP_377058965.1">
    <property type="nucleotide sequence ID" value="NZ_JBHLUU010000123.1"/>
</dbReference>
<reference evidence="3 4" key="1">
    <citation type="submission" date="2024-09" db="EMBL/GenBank/DDBJ databases">
        <authorList>
            <person name="Sun Q."/>
            <person name="Mori K."/>
        </authorList>
    </citation>
    <scope>NUCLEOTIDE SEQUENCE [LARGE SCALE GENOMIC DNA]</scope>
    <source>
        <strain evidence="3 4">CGMCC 1.9126</strain>
    </source>
</reference>
<sequence length="101" mass="11712">MFYQMKKIVVEEGHSSKVIERFSKQGGLIAEQPGFIDKQVLLKKSRRGNEEVIVMIRWESESDWKNWEKHPDHIAGHKANAGKPKPEYVVESSQDVYESQV</sequence>
<dbReference type="EMBL" id="JBHLUU010000123">
    <property type="protein sequence ID" value="MFC0477658.1"/>
    <property type="molecule type" value="Genomic_DNA"/>
</dbReference>
<dbReference type="InterPro" id="IPR007138">
    <property type="entry name" value="ABM_dom"/>
</dbReference>
<feature type="domain" description="ABM" evidence="2">
    <location>
        <begin position="2"/>
        <end position="96"/>
    </location>
</feature>
<keyword evidence="4" id="KW-1185">Reference proteome</keyword>
<dbReference type="Pfam" id="PF03992">
    <property type="entry name" value="ABM"/>
    <property type="match status" value="1"/>
</dbReference>
<accession>A0ABV6L0K9</accession>
<dbReference type="GO" id="GO:0004497">
    <property type="term" value="F:monooxygenase activity"/>
    <property type="evidence" value="ECO:0007669"/>
    <property type="project" value="UniProtKB-KW"/>
</dbReference>
<feature type="compositionally biased region" description="Polar residues" evidence="1">
    <location>
        <begin position="91"/>
        <end position="101"/>
    </location>
</feature>
<dbReference type="Gene3D" id="3.30.70.100">
    <property type="match status" value="1"/>
</dbReference>
<gene>
    <name evidence="3" type="ORF">ACFFHF_20925</name>
</gene>
<dbReference type="PANTHER" id="PTHR34474:SF1">
    <property type="entry name" value="HEME-DEGRADING MONOOXYGENASE HMOA"/>
    <property type="match status" value="1"/>
</dbReference>
<protein>
    <submittedName>
        <fullName evidence="3">Antibiotic biosynthesis monooxygenase family protein</fullName>
        <ecNumber evidence="3">1.14.-.-</ecNumber>
    </submittedName>
</protein>
<comment type="caution">
    <text evidence="3">The sequence shown here is derived from an EMBL/GenBank/DDBJ whole genome shotgun (WGS) entry which is preliminary data.</text>
</comment>
<dbReference type="Proteomes" id="UP001589738">
    <property type="component" value="Unassembled WGS sequence"/>
</dbReference>
<dbReference type="PROSITE" id="PS51725">
    <property type="entry name" value="ABM"/>
    <property type="match status" value="1"/>
</dbReference>
<evidence type="ECO:0000259" key="2">
    <source>
        <dbReference type="PROSITE" id="PS51725"/>
    </source>
</evidence>
<evidence type="ECO:0000313" key="4">
    <source>
        <dbReference type="Proteomes" id="UP001589738"/>
    </source>
</evidence>
<dbReference type="InterPro" id="IPR050404">
    <property type="entry name" value="Heme-degrading_MO"/>
</dbReference>
<dbReference type="EC" id="1.14.-.-" evidence="3"/>